<evidence type="ECO:0000313" key="4">
    <source>
        <dbReference type="Proteomes" id="UP000032702"/>
    </source>
</evidence>
<feature type="domain" description="eCIS core" evidence="2">
    <location>
        <begin position="131"/>
        <end position="196"/>
    </location>
</feature>
<gene>
    <name evidence="3" type="ORF">STIAU_1528</name>
</gene>
<evidence type="ECO:0000259" key="2">
    <source>
        <dbReference type="Pfam" id="PF13699"/>
    </source>
</evidence>
<reference evidence="3 4" key="1">
    <citation type="submission" date="2006-04" db="EMBL/GenBank/DDBJ databases">
        <authorList>
            <person name="Nierman W.C."/>
        </authorList>
    </citation>
    <scope>NUCLEOTIDE SEQUENCE [LARGE SCALE GENOMIC DNA]</scope>
    <source>
        <strain evidence="3 4">DW4/3-1</strain>
    </source>
</reference>
<dbReference type="EMBL" id="AAMD01000003">
    <property type="protein sequence ID" value="EAU69754.1"/>
    <property type="molecule type" value="Genomic_DNA"/>
</dbReference>
<evidence type="ECO:0000313" key="3">
    <source>
        <dbReference type="EMBL" id="EAU69754.1"/>
    </source>
</evidence>
<feature type="region of interest" description="Disordered" evidence="1">
    <location>
        <begin position="20"/>
        <end position="83"/>
    </location>
</feature>
<organism evidence="3 4">
    <name type="scientific">Stigmatella aurantiaca (strain DW4/3-1)</name>
    <dbReference type="NCBI Taxonomy" id="378806"/>
    <lineage>
        <taxon>Bacteria</taxon>
        <taxon>Pseudomonadati</taxon>
        <taxon>Myxococcota</taxon>
        <taxon>Myxococcia</taxon>
        <taxon>Myxococcales</taxon>
        <taxon>Cystobacterineae</taxon>
        <taxon>Archangiaceae</taxon>
        <taxon>Stigmatella</taxon>
    </lineage>
</organism>
<sequence length="613" mass="66445">MNGTHLEAKRRHDILLSAILPSIAAPDGPAPERQMKESSRSRDPDVGAHLSTHSEPDTPSAQPEPPSTIVQRAKQDPRSLTPSQVIQLQRTLGNRAVTQLRTETAAPGDASPSPPDASVQRMPAPENRTGLPSDLKSGIEALSGVSLNDTRVHYNSRKPSPLHALAYTQGSDIHLGVGQEKHLAHEAWHVVQQKQGRVRPTLHMSGQAINDDRSLEREADVMGSKALQFRLTEGAPALTSGSSPGTASAFPVIQRKQVNLDAYLDAAITDNQSDPEWDPQWTWALNEIKQNPAYREHLPADLDDASTEDAEKLVAILKALAGLADAKPNVYRLAQQAIQWHAKLESTGHSTGMATLSVEGGTVTGRPDFPSGTKQQLPLLTGQHRRHVLAWHSIRGFVDLAYQSRKTLLLQSIRANLTNTSILAAVAEGTKALGKDPSAPQALTDEETLKLGLFVMNGNPRNLWAGKGSVNSAINTAQGHLNTSLASAQSWADLQALVGKWESASGKPIYKMATTMAAGELQQALATVQPYLDATNEPQVVNYVKGQVRVWVISNLEVDYLGDSKAQNQEASAKFRALRAPINTVWDVESGEMAFAEVTNEALEEVIHEYMTY</sequence>
<evidence type="ECO:0000256" key="1">
    <source>
        <dbReference type="SAM" id="MobiDB-lite"/>
    </source>
</evidence>
<dbReference type="AlphaFoldDB" id="Q09DF6"/>
<name>Q09DF6_STIAD</name>
<dbReference type="Proteomes" id="UP000032702">
    <property type="component" value="Unassembled WGS sequence"/>
</dbReference>
<dbReference type="InterPro" id="IPR025295">
    <property type="entry name" value="eCIS_core_dom"/>
</dbReference>
<protein>
    <recommendedName>
        <fullName evidence="2">eCIS core domain-containing protein</fullName>
    </recommendedName>
</protein>
<comment type="caution">
    <text evidence="3">The sequence shown here is derived from an EMBL/GenBank/DDBJ whole genome shotgun (WGS) entry which is preliminary data.</text>
</comment>
<dbReference type="PATRIC" id="fig|378806.16.peg.9222"/>
<accession>Q09DF6</accession>
<feature type="compositionally biased region" description="Basic and acidic residues" evidence="1">
    <location>
        <begin position="33"/>
        <end position="56"/>
    </location>
</feature>
<feature type="region of interest" description="Disordered" evidence="1">
    <location>
        <begin position="103"/>
        <end position="135"/>
    </location>
</feature>
<dbReference type="Pfam" id="PF13699">
    <property type="entry name" value="eCIS_core"/>
    <property type="match status" value="1"/>
</dbReference>
<proteinExistence type="predicted"/>